<evidence type="ECO:0000313" key="2">
    <source>
        <dbReference type="Proteomes" id="UP000033448"/>
    </source>
</evidence>
<reference evidence="1 2" key="1">
    <citation type="submission" date="2015-02" db="EMBL/GenBank/DDBJ databases">
        <title>Draft genome sequences of ten Microbacterium spp. with emphasis on heavy metal contaminated environments.</title>
        <authorList>
            <person name="Corretto E."/>
        </authorList>
    </citation>
    <scope>NUCLEOTIDE SEQUENCE [LARGE SCALE GENOMIC DNA]</scope>
    <source>
        <strain evidence="1 2">DSM 23848</strain>
    </source>
</reference>
<evidence type="ECO:0000313" key="1">
    <source>
        <dbReference type="EMBL" id="KJL30131.1"/>
    </source>
</evidence>
<accession>A0A0F0LF01</accession>
<dbReference type="EMBL" id="JYIT01000045">
    <property type="protein sequence ID" value="KJL30131.1"/>
    <property type="molecule type" value="Genomic_DNA"/>
</dbReference>
<keyword evidence="2" id="KW-1185">Reference proteome</keyword>
<sequence>MSRSFARDWKIRVAGELQGRSVGLSVSVLASLGQSPEGMSLLTIVMIVVSSLVL</sequence>
<protein>
    <submittedName>
        <fullName evidence="1">Uncharacterized protein</fullName>
    </submittedName>
</protein>
<organism evidence="1 2">
    <name type="scientific">Microbacterium azadirachtae</name>
    <dbReference type="NCBI Taxonomy" id="582680"/>
    <lineage>
        <taxon>Bacteria</taxon>
        <taxon>Bacillati</taxon>
        <taxon>Actinomycetota</taxon>
        <taxon>Actinomycetes</taxon>
        <taxon>Micrococcales</taxon>
        <taxon>Microbacteriaceae</taxon>
        <taxon>Microbacterium</taxon>
    </lineage>
</organism>
<dbReference type="Proteomes" id="UP000033448">
    <property type="component" value="Unassembled WGS sequence"/>
</dbReference>
<proteinExistence type="predicted"/>
<dbReference type="AlphaFoldDB" id="A0A0F0LF01"/>
<name>A0A0F0LF01_9MICO</name>
<comment type="caution">
    <text evidence="1">The sequence shown here is derived from an EMBL/GenBank/DDBJ whole genome shotgun (WGS) entry which is preliminary data.</text>
</comment>
<gene>
    <name evidence="1" type="ORF">RL72_00262</name>
</gene>